<dbReference type="SUPFAM" id="SSF47598">
    <property type="entry name" value="Ribbon-helix-helix"/>
    <property type="match status" value="2"/>
</dbReference>
<organism evidence="1 2">
    <name type="scientific">Agitococcus lubricus</name>
    <dbReference type="NCBI Taxonomy" id="1077255"/>
    <lineage>
        <taxon>Bacteria</taxon>
        <taxon>Pseudomonadati</taxon>
        <taxon>Pseudomonadota</taxon>
        <taxon>Gammaproteobacteria</taxon>
        <taxon>Moraxellales</taxon>
        <taxon>Moraxellaceae</taxon>
        <taxon>Agitococcus</taxon>
    </lineage>
</organism>
<dbReference type="GO" id="GO:0006355">
    <property type="term" value="P:regulation of DNA-templated transcription"/>
    <property type="evidence" value="ECO:0007669"/>
    <property type="project" value="InterPro"/>
</dbReference>
<evidence type="ECO:0000313" key="1">
    <source>
        <dbReference type="EMBL" id="PTQ87097.1"/>
    </source>
</evidence>
<keyword evidence="2" id="KW-1185">Reference proteome</keyword>
<comment type="caution">
    <text evidence="1">The sequence shown here is derived from an EMBL/GenBank/DDBJ whole genome shotgun (WGS) entry which is preliminary data.</text>
</comment>
<dbReference type="AlphaFoldDB" id="A0A2T5ITA2"/>
<name>A0A2T5ITA2_9GAMM</name>
<evidence type="ECO:0000313" key="2">
    <source>
        <dbReference type="Proteomes" id="UP000244223"/>
    </source>
</evidence>
<dbReference type="InterPro" id="IPR013321">
    <property type="entry name" value="Arc_rbn_hlx_hlx"/>
</dbReference>
<dbReference type="Gene3D" id="1.10.1220.10">
    <property type="entry name" value="Met repressor-like"/>
    <property type="match status" value="2"/>
</dbReference>
<dbReference type="Pfam" id="PF05534">
    <property type="entry name" value="HicB"/>
    <property type="match status" value="1"/>
</dbReference>
<proteinExistence type="predicted"/>
<dbReference type="OrthoDB" id="8685865at2"/>
<protein>
    <submittedName>
        <fullName evidence="1">HicB-like protein involved in pilus formation</fullName>
    </submittedName>
</protein>
<sequence length="162" mass="18404">MQKKQTDYVRFALRINPELHERLVEFSTKNNYSLNSSINTAIDAGLEQLDPLDDKNFQAPTIADIKKQLPVRTQIRLPQELHAELVEEAKANDASLNDVMVYYLANRKQPVDSDDNKMLLTDESNLKAVELMMTNIISNAINSLIKQGVSTNIIQKAFNDKE</sequence>
<dbReference type="Proteomes" id="UP000244223">
    <property type="component" value="Unassembled WGS sequence"/>
</dbReference>
<dbReference type="EMBL" id="QAON01000024">
    <property type="protein sequence ID" value="PTQ87097.1"/>
    <property type="molecule type" value="Genomic_DNA"/>
</dbReference>
<accession>A0A2T5ITA2</accession>
<dbReference type="InterPro" id="IPR008651">
    <property type="entry name" value="Uncharacterised_HicB"/>
</dbReference>
<gene>
    <name evidence="1" type="ORF">C8N29_12419</name>
</gene>
<dbReference type="InterPro" id="IPR010985">
    <property type="entry name" value="Ribbon_hlx_hlx"/>
</dbReference>
<dbReference type="RefSeq" id="WP_107866936.1">
    <property type="nucleotide sequence ID" value="NZ_QAON01000024.1"/>
</dbReference>
<reference evidence="1 2" key="1">
    <citation type="submission" date="2018-04" db="EMBL/GenBank/DDBJ databases">
        <title>Genomic Encyclopedia of Archaeal and Bacterial Type Strains, Phase II (KMG-II): from individual species to whole genera.</title>
        <authorList>
            <person name="Goeker M."/>
        </authorList>
    </citation>
    <scope>NUCLEOTIDE SEQUENCE [LARGE SCALE GENOMIC DNA]</scope>
    <source>
        <strain evidence="1 2">DSM 5822</strain>
    </source>
</reference>